<dbReference type="SUPFAM" id="SSF69279">
    <property type="entry name" value="Phage tail proteins"/>
    <property type="match status" value="2"/>
</dbReference>
<dbReference type="AlphaFoldDB" id="A0A0F9JZJ8"/>
<dbReference type="InterPro" id="IPR053982">
    <property type="entry name" value="Gp44/GpP-like_C"/>
</dbReference>
<evidence type="ECO:0000313" key="3">
    <source>
        <dbReference type="EMBL" id="KKM67871.1"/>
    </source>
</evidence>
<dbReference type="Pfam" id="PF21929">
    <property type="entry name" value="GpP_4th"/>
    <property type="match status" value="1"/>
</dbReference>
<dbReference type="Gene3D" id="3.55.50.10">
    <property type="entry name" value="Baseplate protein-like domains"/>
    <property type="match status" value="1"/>
</dbReference>
<proteinExistence type="predicted"/>
<reference evidence="3" key="1">
    <citation type="journal article" date="2015" name="Nature">
        <title>Complex archaea that bridge the gap between prokaryotes and eukaryotes.</title>
        <authorList>
            <person name="Spang A."/>
            <person name="Saw J.H."/>
            <person name="Jorgensen S.L."/>
            <person name="Zaremba-Niedzwiedzka K."/>
            <person name="Martijn J."/>
            <person name="Lind A.E."/>
            <person name="van Eijk R."/>
            <person name="Schleper C."/>
            <person name="Guy L."/>
            <person name="Ettema T.J."/>
        </authorList>
    </citation>
    <scope>NUCLEOTIDE SEQUENCE</scope>
</reference>
<evidence type="ECO:0000259" key="2">
    <source>
        <dbReference type="Pfam" id="PF21929"/>
    </source>
</evidence>
<dbReference type="Pfam" id="PF21683">
    <property type="entry name" value="GpP-like_1st"/>
    <property type="match status" value="1"/>
</dbReference>
<feature type="non-terminal residue" evidence="3">
    <location>
        <position position="334"/>
    </location>
</feature>
<protein>
    <submittedName>
        <fullName evidence="3">Uncharacterized protein</fullName>
    </submittedName>
</protein>
<gene>
    <name evidence="3" type="ORF">LCGC14_1466790</name>
</gene>
<sequence length="334" mass="37029">MFAMEVDGIKYDGFVSASVSRSLENFSGIFNFSATNIPGEPFPIKIGATCKIVVDDEIIMDGFIEAINVSYDIDQHLIQISGRDKTADLVDSQIGGVNIEFTQPNVSFKSLVEKVLSILGISNIEFIQRDEIKDFGDGEIESASSGQTAFDFLETYARKRQIVLTTDGSGNIVARKSPEGTYSTILSSKKNSKATILSASFKFDVSKRFNRYQVISSDNLSSYTDVKSKPAEKSANVQSKIIIDDQIRKTRLYAFVPDQSCDETQATDQAKWEAAYRQSKSLVYNVTVQGFKPENDINIWLPNNIVTILDDYAALYGQMLITGVIYNYSVDEGS</sequence>
<dbReference type="InterPro" id="IPR049354">
    <property type="entry name" value="GpP-like_N"/>
</dbReference>
<dbReference type="InterPro" id="IPR026276">
    <property type="entry name" value="Baseplate_GpP"/>
</dbReference>
<comment type="caution">
    <text evidence="3">The sequence shown here is derived from an EMBL/GenBank/DDBJ whole genome shotgun (WGS) entry which is preliminary data.</text>
</comment>
<feature type="domain" description="Baseplate hub protein gp44-like N-terminal" evidence="1">
    <location>
        <begin position="4"/>
        <end position="84"/>
    </location>
</feature>
<dbReference type="InterPro" id="IPR023399">
    <property type="entry name" value="Baseplate-like_2-layer_sand"/>
</dbReference>
<dbReference type="Gene3D" id="2.30.300.10">
    <property type="entry name" value="Baseplate protein-like domain - beta roll fold"/>
    <property type="match status" value="1"/>
</dbReference>
<dbReference type="EMBL" id="LAZR01010273">
    <property type="protein sequence ID" value="KKM67871.1"/>
    <property type="molecule type" value="Genomic_DNA"/>
</dbReference>
<name>A0A0F9JZJ8_9ZZZZ</name>
<evidence type="ECO:0000259" key="1">
    <source>
        <dbReference type="Pfam" id="PF21683"/>
    </source>
</evidence>
<organism evidence="3">
    <name type="scientific">marine sediment metagenome</name>
    <dbReference type="NCBI Taxonomy" id="412755"/>
    <lineage>
        <taxon>unclassified sequences</taxon>
        <taxon>metagenomes</taxon>
        <taxon>ecological metagenomes</taxon>
    </lineage>
</organism>
<feature type="domain" description="Baseplate hub protein gp44/GpP-like C-terminal" evidence="2">
    <location>
        <begin position="265"/>
        <end position="331"/>
    </location>
</feature>
<accession>A0A0F9JZJ8</accession>
<dbReference type="PIRSF" id="PIRSF004440">
    <property type="entry name" value="GpP"/>
    <property type="match status" value="1"/>
</dbReference>
<dbReference type="Gene3D" id="3.30.1920.10">
    <property type="entry name" value="Baseplate protein-like domains - 2 layer sandwich fold"/>
    <property type="match status" value="1"/>
</dbReference>